<dbReference type="PROSITE" id="PS50075">
    <property type="entry name" value="CARRIER"/>
    <property type="match status" value="1"/>
</dbReference>
<dbReference type="Proteomes" id="UP001165541">
    <property type="component" value="Unassembled WGS sequence"/>
</dbReference>
<accession>A0ABT0YRK6</accession>
<keyword evidence="3" id="KW-1185">Reference proteome</keyword>
<proteinExistence type="predicted"/>
<dbReference type="InterPro" id="IPR009081">
    <property type="entry name" value="PP-bd_ACP"/>
</dbReference>
<reference evidence="2" key="1">
    <citation type="submission" date="2022-05" db="EMBL/GenBank/DDBJ databases">
        <title>Schlegelella sp. nov., isolated from mangrove soil.</title>
        <authorList>
            <person name="Liu Y."/>
            <person name="Ge X."/>
            <person name="Liu W."/>
        </authorList>
    </citation>
    <scope>NUCLEOTIDE SEQUENCE</scope>
    <source>
        <strain evidence="2">S2-27</strain>
    </source>
</reference>
<protein>
    <submittedName>
        <fullName evidence="2">Acyl carrier protein</fullName>
    </submittedName>
</protein>
<feature type="domain" description="Carrier" evidence="1">
    <location>
        <begin position="1"/>
        <end position="81"/>
    </location>
</feature>
<sequence>MADIKQQVRSYILDNFLMGAQGAAFSDADSFMEQHVLDSTGFLELITFLEETYAIKVDDEEMVPENLDSMNNVEAFVQRKLAGR</sequence>
<comment type="caution">
    <text evidence="2">The sequence shown here is derived from an EMBL/GenBank/DDBJ whole genome shotgun (WGS) entry which is preliminary data.</text>
</comment>
<evidence type="ECO:0000313" key="3">
    <source>
        <dbReference type="Proteomes" id="UP001165541"/>
    </source>
</evidence>
<name>A0ABT0YRK6_9BURK</name>
<evidence type="ECO:0000259" key="1">
    <source>
        <dbReference type="PROSITE" id="PS50075"/>
    </source>
</evidence>
<dbReference type="Gene3D" id="1.10.1200.10">
    <property type="entry name" value="ACP-like"/>
    <property type="match status" value="1"/>
</dbReference>
<dbReference type="SUPFAM" id="SSF47336">
    <property type="entry name" value="ACP-like"/>
    <property type="match status" value="1"/>
</dbReference>
<dbReference type="InterPro" id="IPR036736">
    <property type="entry name" value="ACP-like_sf"/>
</dbReference>
<evidence type="ECO:0000313" key="2">
    <source>
        <dbReference type="EMBL" id="MCM5681383.1"/>
    </source>
</evidence>
<gene>
    <name evidence="2" type="ORF">M8A51_17790</name>
</gene>
<dbReference type="EMBL" id="JAMKFE010000011">
    <property type="protein sequence ID" value="MCM5681383.1"/>
    <property type="molecule type" value="Genomic_DNA"/>
</dbReference>
<dbReference type="RefSeq" id="WP_251779869.1">
    <property type="nucleotide sequence ID" value="NZ_JAMKFE010000011.1"/>
</dbReference>
<organism evidence="2 3">
    <name type="scientific">Caldimonas mangrovi</name>
    <dbReference type="NCBI Taxonomy" id="2944811"/>
    <lineage>
        <taxon>Bacteria</taxon>
        <taxon>Pseudomonadati</taxon>
        <taxon>Pseudomonadota</taxon>
        <taxon>Betaproteobacteria</taxon>
        <taxon>Burkholderiales</taxon>
        <taxon>Sphaerotilaceae</taxon>
        <taxon>Caldimonas</taxon>
    </lineage>
</organism>